<feature type="compositionally biased region" description="Basic residues" evidence="1">
    <location>
        <begin position="95"/>
        <end position="116"/>
    </location>
</feature>
<feature type="region of interest" description="Disordered" evidence="1">
    <location>
        <begin position="165"/>
        <end position="192"/>
    </location>
</feature>
<protein>
    <recommendedName>
        <fullName evidence="4">Myb-like domain-containing protein</fullName>
    </recommendedName>
</protein>
<dbReference type="Proteomes" id="UP000184330">
    <property type="component" value="Unassembled WGS sequence"/>
</dbReference>
<gene>
    <name evidence="2" type="ORF">PAC_09076</name>
</gene>
<evidence type="ECO:0008006" key="4">
    <source>
        <dbReference type="Google" id="ProtNLM"/>
    </source>
</evidence>
<evidence type="ECO:0000256" key="1">
    <source>
        <dbReference type="SAM" id="MobiDB-lite"/>
    </source>
</evidence>
<feature type="compositionally biased region" description="Basic residues" evidence="1">
    <location>
        <begin position="165"/>
        <end position="174"/>
    </location>
</feature>
<dbReference type="AlphaFoldDB" id="A0A1L7X2D5"/>
<sequence>MPPKGAKRAPLDAEQLLCAIIAVKDYPRGREQWQKVADLMPDKPTHEQARGRWRTLKAKWDEESILSPKKEGDQNEGNVASDEDENDGEGQAPTKVKKGKSKAPAKKKETKTKAKTISKQIVIDSEDGTEDEKVSETEGMSTNMHDEDSDVGINVLATKKSIRLAKKASPKPRGKKVEEHIGNRDFEVEEEG</sequence>
<evidence type="ECO:0000313" key="2">
    <source>
        <dbReference type="EMBL" id="CZR59184.1"/>
    </source>
</evidence>
<feature type="region of interest" description="Disordered" evidence="1">
    <location>
        <begin position="39"/>
        <end position="152"/>
    </location>
</feature>
<dbReference type="EMBL" id="FJOG01000013">
    <property type="protein sequence ID" value="CZR59184.1"/>
    <property type="molecule type" value="Genomic_DNA"/>
</dbReference>
<feature type="compositionally biased region" description="Basic and acidic residues" evidence="1">
    <location>
        <begin position="175"/>
        <end position="186"/>
    </location>
</feature>
<evidence type="ECO:0000313" key="3">
    <source>
        <dbReference type="Proteomes" id="UP000184330"/>
    </source>
</evidence>
<accession>A0A1L7X2D5</accession>
<organism evidence="2 3">
    <name type="scientific">Phialocephala subalpina</name>
    <dbReference type="NCBI Taxonomy" id="576137"/>
    <lineage>
        <taxon>Eukaryota</taxon>
        <taxon>Fungi</taxon>
        <taxon>Dikarya</taxon>
        <taxon>Ascomycota</taxon>
        <taxon>Pezizomycotina</taxon>
        <taxon>Leotiomycetes</taxon>
        <taxon>Helotiales</taxon>
        <taxon>Mollisiaceae</taxon>
        <taxon>Phialocephala</taxon>
        <taxon>Phialocephala fortinii species complex</taxon>
    </lineage>
</organism>
<proteinExistence type="predicted"/>
<keyword evidence="3" id="KW-1185">Reference proteome</keyword>
<dbReference type="OrthoDB" id="10500830at2759"/>
<feature type="compositionally biased region" description="Basic and acidic residues" evidence="1">
    <location>
        <begin position="58"/>
        <end position="73"/>
    </location>
</feature>
<feature type="compositionally biased region" description="Basic and acidic residues" evidence="1">
    <location>
        <begin position="40"/>
        <end position="50"/>
    </location>
</feature>
<reference evidence="2 3" key="1">
    <citation type="submission" date="2016-03" db="EMBL/GenBank/DDBJ databases">
        <authorList>
            <person name="Ploux O."/>
        </authorList>
    </citation>
    <scope>NUCLEOTIDE SEQUENCE [LARGE SCALE GENOMIC DNA]</scope>
    <source>
        <strain evidence="2 3">UAMH 11012</strain>
    </source>
</reference>
<name>A0A1L7X2D5_9HELO</name>